<name>A0A6J4HPG3_9ACTN</name>
<organism evidence="2">
    <name type="scientific">uncultured Acidimicrobiales bacterium</name>
    <dbReference type="NCBI Taxonomy" id="310071"/>
    <lineage>
        <taxon>Bacteria</taxon>
        <taxon>Bacillati</taxon>
        <taxon>Actinomycetota</taxon>
        <taxon>Acidimicrobiia</taxon>
        <taxon>Acidimicrobiales</taxon>
        <taxon>environmental samples</taxon>
    </lineage>
</organism>
<dbReference type="EMBL" id="CADCSY010000046">
    <property type="protein sequence ID" value="CAA9229093.1"/>
    <property type="molecule type" value="Genomic_DNA"/>
</dbReference>
<evidence type="ECO:0000313" key="2">
    <source>
        <dbReference type="EMBL" id="CAA9229093.1"/>
    </source>
</evidence>
<feature type="compositionally biased region" description="Polar residues" evidence="1">
    <location>
        <begin position="33"/>
        <end position="42"/>
    </location>
</feature>
<feature type="non-terminal residue" evidence="2">
    <location>
        <position position="1"/>
    </location>
</feature>
<feature type="non-terminal residue" evidence="2">
    <location>
        <position position="58"/>
    </location>
</feature>
<reference evidence="2" key="1">
    <citation type="submission" date="2020-02" db="EMBL/GenBank/DDBJ databases">
        <authorList>
            <person name="Meier V. D."/>
        </authorList>
    </citation>
    <scope>NUCLEOTIDE SEQUENCE</scope>
    <source>
        <strain evidence="2">AVDCRST_MAG20</strain>
    </source>
</reference>
<gene>
    <name evidence="2" type="ORF">AVDCRST_MAG20-1136</name>
</gene>
<sequence>CVPTDSRSPSRRLPGRSMRVTSAAWVASPACAGSSTSATTRCWPSPRCGERSRASRTS</sequence>
<feature type="compositionally biased region" description="Basic and acidic residues" evidence="1">
    <location>
        <begin position="48"/>
        <end position="58"/>
    </location>
</feature>
<feature type="region of interest" description="Disordered" evidence="1">
    <location>
        <begin position="33"/>
        <end position="58"/>
    </location>
</feature>
<accession>A0A6J4HPG3</accession>
<dbReference type="AlphaFoldDB" id="A0A6J4HPG3"/>
<evidence type="ECO:0000256" key="1">
    <source>
        <dbReference type="SAM" id="MobiDB-lite"/>
    </source>
</evidence>
<protein>
    <submittedName>
        <fullName evidence="2">Uncharacterized protein</fullName>
    </submittedName>
</protein>
<proteinExistence type="predicted"/>